<dbReference type="InterPro" id="IPR000160">
    <property type="entry name" value="GGDEF_dom"/>
</dbReference>
<dbReference type="AlphaFoldDB" id="A0A6L2R7G8"/>
<gene>
    <name evidence="3" type="ORF">ZNDK_1193</name>
</gene>
<dbReference type="SUPFAM" id="SSF48452">
    <property type="entry name" value="TPR-like"/>
    <property type="match status" value="2"/>
</dbReference>
<accession>A0A6L2R7G8</accession>
<dbReference type="SMART" id="SM00267">
    <property type="entry name" value="GGDEF"/>
    <property type="match status" value="1"/>
</dbReference>
<dbReference type="Gene3D" id="1.25.40.10">
    <property type="entry name" value="Tetratricopeptide repeat domain"/>
    <property type="match status" value="2"/>
</dbReference>
<name>A0A6L2R7G8_9BACT</name>
<dbReference type="InterPro" id="IPR043128">
    <property type="entry name" value="Rev_trsase/Diguanyl_cyclase"/>
</dbReference>
<dbReference type="EMBL" id="BLLL01000015">
    <property type="protein sequence ID" value="GFH63422.1"/>
    <property type="molecule type" value="Genomic_DNA"/>
</dbReference>
<dbReference type="SUPFAM" id="SSF55073">
    <property type="entry name" value="Nucleotide cyclase"/>
    <property type="match status" value="1"/>
</dbReference>
<dbReference type="Gene3D" id="3.30.70.270">
    <property type="match status" value="1"/>
</dbReference>
<dbReference type="Pfam" id="PF13181">
    <property type="entry name" value="TPR_8"/>
    <property type="match status" value="1"/>
</dbReference>
<evidence type="ECO:0000313" key="3">
    <source>
        <dbReference type="EMBL" id="GFH63422.1"/>
    </source>
</evidence>
<feature type="domain" description="GGDEF" evidence="2">
    <location>
        <begin position="94"/>
        <end position="294"/>
    </location>
</feature>
<dbReference type="InterPro" id="IPR011990">
    <property type="entry name" value="TPR-like_helical_dom_sf"/>
</dbReference>
<dbReference type="SMART" id="SM00028">
    <property type="entry name" value="TPR"/>
    <property type="match status" value="4"/>
</dbReference>
<dbReference type="InterPro" id="IPR029787">
    <property type="entry name" value="Nucleotide_cyclase"/>
</dbReference>
<proteinExistence type="predicted"/>
<evidence type="ECO:0000259" key="2">
    <source>
        <dbReference type="SMART" id="SM00267"/>
    </source>
</evidence>
<keyword evidence="1" id="KW-0802">TPR repeat</keyword>
<evidence type="ECO:0000256" key="1">
    <source>
        <dbReference type="PROSITE-ProRule" id="PRU00339"/>
    </source>
</evidence>
<protein>
    <submittedName>
        <fullName evidence="3">Diguanylate cyclase domain-containing protein</fullName>
    </submittedName>
</protein>
<dbReference type="PANTHER" id="PTHR12558">
    <property type="entry name" value="CELL DIVISION CYCLE 16,23,27"/>
    <property type="match status" value="1"/>
</dbReference>
<dbReference type="InterPro" id="IPR019734">
    <property type="entry name" value="TPR_rpt"/>
</dbReference>
<dbReference type="Proteomes" id="UP000505077">
    <property type="component" value="Unassembled WGS sequence"/>
</dbReference>
<feature type="repeat" description="TPR" evidence="1">
    <location>
        <begin position="607"/>
        <end position="640"/>
    </location>
</feature>
<evidence type="ECO:0000313" key="4">
    <source>
        <dbReference type="Proteomes" id="UP000505077"/>
    </source>
</evidence>
<dbReference type="PROSITE" id="PS50005">
    <property type="entry name" value="TPR"/>
    <property type="match status" value="1"/>
</dbReference>
<sequence length="786" mass="86242">MEQNIQSYELVGGDLIEMEGLLCRHLAAFFSFSGHALYFPRHNTPDAPLLLPRERRLLLPLFWKGLLLGVFMAHGVRVRALRVLLPALPAVALLCLENLACHKRASMDSVTGLLTEETFFARIEDDAANVRACLDNPDSGDGGQPPLYRLCMGIVLLRVFNAEEMIRQAGYAFGDSLMRELALACASDLPQDVRVARVGRDSFALLLPTTGSAVCYSTATAALARMDKVSLIDPLTQRPARPLICAGYALYPQDMRWADDFALPVFEQARRLMALAGEAADVARQASRVMPFARILQDGGVILESLPRLRLRISLGRSVGACEGARFAVKGRGREETRGKSSVFKGEIVLMSSRETESVAEILHVADSACMPEPGDSLTLLDKRHISLSACAPACEEADEGALSGICGHAEFLRRLAMEAERCSRFVLAIARVDAPTPKKLVALAAACVTAARSATRRPPLIGRYGTNSLIAMHPETTPEELLPVYADILKKAKSAVGLAGYPFLHYSVDEIRDCALKALEYALLLPEPRVGECNSLALNISADRLYSFGDVFGAVEEYRRALLVDKNNAMAWNSLGVCMAVLGRAQDARRNFLQALRKSRDSASVGQACYNLGAISEKLGQRRAAFRYYRRCIAVAPNHYFAYIRLGRACEQGGRRAEARRLYEIAAGIDDAERKGRSVARRQMAALAVRRRRGAEARELLHEALLRDPKDAAAMLLLADLYLDKNEDPGIAEMLARKSVGIHERPEAWRTLARALRALNREEDARRADARAKLTTAATAPLSTD</sequence>
<reference evidence="3 4" key="1">
    <citation type="journal article" date="2020" name="ISME J.">
        <title>Parallel Reductive Genome Evolution in Desulfovibrio Ectosymbionts Independently Acquired by Trichonympha Protists in the Termite Gut.</title>
        <authorList>
            <person name="Takeuchi M."/>
            <person name="Kuwahara H."/>
            <person name="Murakami T."/>
            <person name="Takahashi K."/>
            <person name="Kajitani R."/>
            <person name="Toyoda A."/>
            <person name="Itoh T."/>
            <person name="Ohkuma M."/>
            <person name="Hongoh Y."/>
        </authorList>
    </citation>
    <scope>NUCLEOTIDE SEQUENCE [LARGE SCALE GENOMIC DNA]</scope>
    <source>
        <strain evidence="3">ZnDsv-02</strain>
    </source>
</reference>
<comment type="caution">
    <text evidence="3">The sequence shown here is derived from an EMBL/GenBank/DDBJ whole genome shotgun (WGS) entry which is preliminary data.</text>
</comment>
<dbReference type="Pfam" id="PF00990">
    <property type="entry name" value="GGDEF"/>
    <property type="match status" value="1"/>
</dbReference>
<dbReference type="Pfam" id="PF13432">
    <property type="entry name" value="TPR_16"/>
    <property type="match status" value="2"/>
</dbReference>
<organism evidence="3 4">
    <name type="scientific">Candidatus Desulfovibrio kirbyi</name>
    <dbReference type="NCBI Taxonomy" id="2696086"/>
    <lineage>
        <taxon>Bacteria</taxon>
        <taxon>Pseudomonadati</taxon>
        <taxon>Thermodesulfobacteriota</taxon>
        <taxon>Desulfovibrionia</taxon>
        <taxon>Desulfovibrionales</taxon>
        <taxon>Desulfovibrionaceae</taxon>
        <taxon>Desulfovibrio</taxon>
    </lineage>
</organism>
<dbReference type="PANTHER" id="PTHR12558:SF13">
    <property type="entry name" value="CELL DIVISION CYCLE PROTEIN 27 HOMOLOG"/>
    <property type="match status" value="1"/>
</dbReference>